<dbReference type="PANTHER" id="PTHR42743">
    <property type="entry name" value="AMINO-ACID AMINOTRANSFERASE"/>
    <property type="match status" value="1"/>
</dbReference>
<dbReference type="InterPro" id="IPR050571">
    <property type="entry name" value="Class-IV_PLP-Dep_Aminotrnsfr"/>
</dbReference>
<dbReference type="PANTHER" id="PTHR42743:SF11">
    <property type="entry name" value="AMINODEOXYCHORISMATE LYASE"/>
    <property type="match status" value="1"/>
</dbReference>
<dbReference type="FunCoup" id="A0A165NBS7">
    <property type="interactions" value="106"/>
</dbReference>
<organism evidence="2 3">
    <name type="scientific">Exidia glandulosa HHB12029</name>
    <dbReference type="NCBI Taxonomy" id="1314781"/>
    <lineage>
        <taxon>Eukaryota</taxon>
        <taxon>Fungi</taxon>
        <taxon>Dikarya</taxon>
        <taxon>Basidiomycota</taxon>
        <taxon>Agaricomycotina</taxon>
        <taxon>Agaricomycetes</taxon>
        <taxon>Auriculariales</taxon>
        <taxon>Exidiaceae</taxon>
        <taxon>Exidia</taxon>
    </lineage>
</organism>
<keyword evidence="2" id="KW-0032">Aminotransferase</keyword>
<dbReference type="STRING" id="1314781.A0A165NBS7"/>
<dbReference type="InParanoid" id="A0A165NBS7"/>
<name>A0A165NBS7_EXIGL</name>
<dbReference type="GO" id="GO:0008483">
    <property type="term" value="F:transaminase activity"/>
    <property type="evidence" value="ECO:0007669"/>
    <property type="project" value="UniProtKB-KW"/>
</dbReference>
<dbReference type="InterPro" id="IPR036038">
    <property type="entry name" value="Aminotransferase-like"/>
</dbReference>
<reference evidence="2 3" key="1">
    <citation type="journal article" date="2016" name="Mol. Biol. Evol.">
        <title>Comparative Genomics of Early-Diverging Mushroom-Forming Fungi Provides Insights into the Origins of Lignocellulose Decay Capabilities.</title>
        <authorList>
            <person name="Nagy L.G."/>
            <person name="Riley R."/>
            <person name="Tritt A."/>
            <person name="Adam C."/>
            <person name="Daum C."/>
            <person name="Floudas D."/>
            <person name="Sun H."/>
            <person name="Yadav J.S."/>
            <person name="Pangilinan J."/>
            <person name="Larsson K.H."/>
            <person name="Matsuura K."/>
            <person name="Barry K."/>
            <person name="Labutti K."/>
            <person name="Kuo R."/>
            <person name="Ohm R.A."/>
            <person name="Bhattacharya S.S."/>
            <person name="Shirouzu T."/>
            <person name="Yoshinaga Y."/>
            <person name="Martin F.M."/>
            <person name="Grigoriev I.V."/>
            <person name="Hibbett D.S."/>
        </authorList>
    </citation>
    <scope>NUCLEOTIDE SEQUENCE [LARGE SCALE GENOMIC DNA]</scope>
    <source>
        <strain evidence="2 3">HHB12029</strain>
    </source>
</reference>
<evidence type="ECO:0000313" key="3">
    <source>
        <dbReference type="Proteomes" id="UP000077266"/>
    </source>
</evidence>
<evidence type="ECO:0000313" key="2">
    <source>
        <dbReference type="EMBL" id="KZW00517.1"/>
    </source>
</evidence>
<protein>
    <submittedName>
        <fullName evidence="2">D-aminoacid aminotransferase-like PLP-dependent enzyme</fullName>
    </submittedName>
</protein>
<dbReference type="InterPro" id="IPR043131">
    <property type="entry name" value="BCAT-like_N"/>
</dbReference>
<dbReference type="Pfam" id="PF01063">
    <property type="entry name" value="Aminotran_4"/>
    <property type="match status" value="1"/>
</dbReference>
<evidence type="ECO:0000256" key="1">
    <source>
        <dbReference type="ARBA" id="ARBA00009320"/>
    </source>
</evidence>
<dbReference type="OrthoDB" id="64220at2759"/>
<gene>
    <name evidence="2" type="ORF">EXIGLDRAFT_721292</name>
</gene>
<dbReference type="InterPro" id="IPR001544">
    <property type="entry name" value="Aminotrans_IV"/>
</dbReference>
<dbReference type="Gene3D" id="3.20.10.10">
    <property type="entry name" value="D-amino Acid Aminotransferase, subunit A, domain 2"/>
    <property type="match status" value="1"/>
</dbReference>
<dbReference type="AlphaFoldDB" id="A0A165NBS7"/>
<dbReference type="InterPro" id="IPR043132">
    <property type="entry name" value="BCAT-like_C"/>
</dbReference>
<dbReference type="SUPFAM" id="SSF56752">
    <property type="entry name" value="D-aminoacid aminotransferase-like PLP-dependent enzymes"/>
    <property type="match status" value="1"/>
</dbReference>
<proteinExistence type="inferred from homology"/>
<sequence>MEPVDYTLFTSLRYDPALVHSSWNPQSPLTVEAYHLDRLRNAAKAFDWPQALAVVDGPDGARRFHELCIQGAQQHADSGPVLLRVTLSIDGRFEVQTFDPVQWPHDLVSLATFNPNTDKVPYPDALYTVTLDTEPTPVSQFTQRKTTRRQHYDAARARAGIKTRGERREVILYNEAGDITEGSVANVSFWREGRWVTPPVSAGGLPGTIRRWLLEQGRIVEGNIRREDINDGEFVLLTNSWHIVQLGRIQTVQP</sequence>
<dbReference type="Proteomes" id="UP000077266">
    <property type="component" value="Unassembled WGS sequence"/>
</dbReference>
<keyword evidence="2" id="KW-0808">Transferase</keyword>
<accession>A0A165NBS7</accession>
<dbReference type="EMBL" id="KV425900">
    <property type="protein sequence ID" value="KZW00517.1"/>
    <property type="molecule type" value="Genomic_DNA"/>
</dbReference>
<keyword evidence="3" id="KW-1185">Reference proteome</keyword>
<dbReference type="GO" id="GO:0046394">
    <property type="term" value="P:carboxylic acid biosynthetic process"/>
    <property type="evidence" value="ECO:0007669"/>
    <property type="project" value="UniProtKB-ARBA"/>
</dbReference>
<comment type="similarity">
    <text evidence="1">Belongs to the class-IV pyridoxal-phosphate-dependent aminotransferase family.</text>
</comment>
<dbReference type="Gene3D" id="3.30.470.10">
    <property type="match status" value="1"/>
</dbReference>